<dbReference type="AlphaFoldDB" id="A0A1B9GA28"/>
<feature type="transmembrane region" description="Helical" evidence="1">
    <location>
        <begin position="118"/>
        <end position="141"/>
    </location>
</feature>
<protein>
    <submittedName>
        <fullName evidence="2">Uncharacterized protein</fullName>
    </submittedName>
</protein>
<feature type="transmembrane region" description="Helical" evidence="1">
    <location>
        <begin position="12"/>
        <end position="34"/>
    </location>
</feature>
<keyword evidence="1" id="KW-1133">Transmembrane helix</keyword>
<dbReference type="RefSeq" id="XP_019048947.1">
    <property type="nucleotide sequence ID" value="XM_019189385.1"/>
</dbReference>
<evidence type="ECO:0000313" key="4">
    <source>
        <dbReference type="Proteomes" id="UP000092730"/>
    </source>
</evidence>
<name>A0A1B9GA28_9TREE</name>
<dbReference type="EMBL" id="KI894019">
    <property type="protein sequence ID" value="OCF27877.1"/>
    <property type="molecule type" value="Genomic_DNA"/>
</dbReference>
<dbReference type="EMBL" id="CP144542">
    <property type="protein sequence ID" value="WVW82017.1"/>
    <property type="molecule type" value="Genomic_DNA"/>
</dbReference>
<keyword evidence="1" id="KW-0812">Transmembrane</keyword>
<sequence>MPRPTSTTIPNRFSPFTPILISLTTLSIYLITSALTLNRLSPPVFLTISLGLLLASYHPSLGTALIAISSAIFANLLLAIDYIHGECWYGVMVGGESWHKERLGELGWYRLCVQPAQAWWIMVLVGLIWLVIAFIEISRIYNARKNKKRILLPTEETQSQPI</sequence>
<dbReference type="OrthoDB" id="3361393at2759"/>
<evidence type="ECO:0000256" key="1">
    <source>
        <dbReference type="SAM" id="Phobius"/>
    </source>
</evidence>
<keyword evidence="4" id="KW-1185">Reference proteome</keyword>
<organism evidence="2">
    <name type="scientific">Kwoniella bestiolae CBS 10118</name>
    <dbReference type="NCBI Taxonomy" id="1296100"/>
    <lineage>
        <taxon>Eukaryota</taxon>
        <taxon>Fungi</taxon>
        <taxon>Dikarya</taxon>
        <taxon>Basidiomycota</taxon>
        <taxon>Agaricomycotina</taxon>
        <taxon>Tremellomycetes</taxon>
        <taxon>Tremellales</taxon>
        <taxon>Cryptococcaceae</taxon>
        <taxon>Kwoniella</taxon>
    </lineage>
</organism>
<dbReference type="KEGG" id="kbi:30207126"/>
<evidence type="ECO:0000313" key="3">
    <source>
        <dbReference type="EMBL" id="WVW82017.1"/>
    </source>
</evidence>
<reference evidence="2" key="1">
    <citation type="submission" date="2013-07" db="EMBL/GenBank/DDBJ databases">
        <title>The Genome Sequence of Cryptococcus bestiolae CBS10118.</title>
        <authorList>
            <consortium name="The Broad Institute Genome Sequencing Platform"/>
            <person name="Cuomo C."/>
            <person name="Litvintseva A."/>
            <person name="Chen Y."/>
            <person name="Heitman J."/>
            <person name="Sun S."/>
            <person name="Springer D."/>
            <person name="Dromer F."/>
            <person name="Young S.K."/>
            <person name="Zeng Q."/>
            <person name="Gargeya S."/>
            <person name="Fitzgerald M."/>
            <person name="Abouelleil A."/>
            <person name="Alvarado L."/>
            <person name="Berlin A.M."/>
            <person name="Chapman S.B."/>
            <person name="Dewar J."/>
            <person name="Goldberg J."/>
            <person name="Griggs A."/>
            <person name="Gujja S."/>
            <person name="Hansen M."/>
            <person name="Howarth C."/>
            <person name="Imamovic A."/>
            <person name="Larimer J."/>
            <person name="McCowan C."/>
            <person name="Murphy C."/>
            <person name="Pearson M."/>
            <person name="Priest M."/>
            <person name="Roberts A."/>
            <person name="Saif S."/>
            <person name="Shea T."/>
            <person name="Sykes S."/>
            <person name="Wortman J."/>
            <person name="Nusbaum C."/>
            <person name="Birren B."/>
        </authorList>
    </citation>
    <scope>NUCLEOTIDE SEQUENCE [LARGE SCALE GENOMIC DNA]</scope>
    <source>
        <strain evidence="2">CBS 10118</strain>
    </source>
</reference>
<gene>
    <name evidence="2" type="ORF">I302_02727</name>
    <name evidence="3" type="ORF">I302_104022</name>
</gene>
<dbReference type="VEuPathDB" id="FungiDB:I302_02727"/>
<keyword evidence="1" id="KW-0472">Membrane</keyword>
<dbReference type="GeneID" id="30207126"/>
<reference evidence="3" key="4">
    <citation type="submission" date="2024-02" db="EMBL/GenBank/DDBJ databases">
        <title>Comparative genomics of Cryptococcus and Kwoniella reveals pathogenesis evolution and contrasting modes of karyotype evolution via chromosome fusion or intercentromeric recombination.</title>
        <authorList>
            <person name="Coelho M.A."/>
            <person name="David-Palma M."/>
            <person name="Shea T."/>
            <person name="Bowers K."/>
            <person name="McGinley-Smith S."/>
            <person name="Mohammad A.W."/>
            <person name="Gnirke A."/>
            <person name="Yurkov A.M."/>
            <person name="Nowrousian M."/>
            <person name="Sun S."/>
            <person name="Cuomo C.A."/>
            <person name="Heitman J."/>
        </authorList>
    </citation>
    <scope>NUCLEOTIDE SEQUENCE</scope>
    <source>
        <strain evidence="3">CBS 10118</strain>
    </source>
</reference>
<reference evidence="2" key="3">
    <citation type="submission" date="2014-01" db="EMBL/GenBank/DDBJ databases">
        <title>Evolution of pathogenesis and genome organization in the Tremellales.</title>
        <authorList>
            <person name="Cuomo C."/>
            <person name="Litvintseva A."/>
            <person name="Heitman J."/>
            <person name="Chen Y."/>
            <person name="Sun S."/>
            <person name="Springer D."/>
            <person name="Dromer F."/>
            <person name="Young S."/>
            <person name="Zeng Q."/>
            <person name="Chapman S."/>
            <person name="Gujja S."/>
            <person name="Saif S."/>
            <person name="Birren B."/>
        </authorList>
    </citation>
    <scope>NUCLEOTIDE SEQUENCE</scope>
    <source>
        <strain evidence="2">CBS 10118</strain>
    </source>
</reference>
<dbReference type="Proteomes" id="UP000092730">
    <property type="component" value="Chromosome 2"/>
</dbReference>
<evidence type="ECO:0000313" key="2">
    <source>
        <dbReference type="EMBL" id="OCF27877.1"/>
    </source>
</evidence>
<reference evidence="3" key="2">
    <citation type="submission" date="2013-07" db="EMBL/GenBank/DDBJ databases">
        <authorList>
            <consortium name="The Broad Institute Genome Sequencing Platform"/>
            <person name="Cuomo C."/>
            <person name="Litvintseva A."/>
            <person name="Chen Y."/>
            <person name="Heitman J."/>
            <person name="Sun S."/>
            <person name="Springer D."/>
            <person name="Dromer F."/>
            <person name="Young S.K."/>
            <person name="Zeng Q."/>
            <person name="Gargeya S."/>
            <person name="Fitzgerald M."/>
            <person name="Abouelleil A."/>
            <person name="Alvarado L."/>
            <person name="Berlin A.M."/>
            <person name="Chapman S.B."/>
            <person name="Dewar J."/>
            <person name="Goldberg J."/>
            <person name="Griggs A."/>
            <person name="Gujja S."/>
            <person name="Hansen M."/>
            <person name="Howarth C."/>
            <person name="Imamovic A."/>
            <person name="Larimer J."/>
            <person name="McCowan C."/>
            <person name="Murphy C."/>
            <person name="Pearson M."/>
            <person name="Priest M."/>
            <person name="Roberts A."/>
            <person name="Saif S."/>
            <person name="Shea T."/>
            <person name="Sykes S."/>
            <person name="Wortman J."/>
            <person name="Nusbaum C."/>
            <person name="Birren B."/>
        </authorList>
    </citation>
    <scope>NUCLEOTIDE SEQUENCE</scope>
    <source>
        <strain evidence="3">CBS 10118</strain>
    </source>
</reference>
<proteinExistence type="predicted"/>
<accession>A0A1B9GA28</accession>